<dbReference type="OrthoDB" id="10052040at2759"/>
<keyword evidence="4 7" id="KW-0547">Nucleotide-binding</keyword>
<dbReference type="Gene3D" id="3.50.7.10">
    <property type="entry name" value="GroEL"/>
    <property type="match status" value="1"/>
</dbReference>
<dbReference type="AlphaFoldDB" id="A0A5J4VCM4"/>
<gene>
    <name evidence="8" type="ORF">EZS28_024279</name>
</gene>
<dbReference type="Proteomes" id="UP000324800">
    <property type="component" value="Unassembled WGS sequence"/>
</dbReference>
<dbReference type="FunFam" id="3.50.7.10:FF:000004">
    <property type="entry name" value="T-complex protein 1 subunit zeta"/>
    <property type="match status" value="1"/>
</dbReference>
<dbReference type="InterPro" id="IPR017998">
    <property type="entry name" value="Chaperone_TCP-1"/>
</dbReference>
<dbReference type="GO" id="GO:0005737">
    <property type="term" value="C:cytoplasm"/>
    <property type="evidence" value="ECO:0007669"/>
    <property type="project" value="UniProtKB-SubCell"/>
</dbReference>
<dbReference type="InterPro" id="IPR027413">
    <property type="entry name" value="GROEL-like_equatorial_sf"/>
</dbReference>
<comment type="subcellular location">
    <subcellularLocation>
        <location evidence="1">Cytoplasm</location>
    </subcellularLocation>
</comment>
<dbReference type="SUPFAM" id="SSF52029">
    <property type="entry name" value="GroEL apical domain-like"/>
    <property type="match status" value="1"/>
</dbReference>
<evidence type="ECO:0000256" key="6">
    <source>
        <dbReference type="ARBA" id="ARBA00023186"/>
    </source>
</evidence>
<accession>A0A5J4VCM4</accession>
<dbReference type="EMBL" id="SNRW01008050">
    <property type="protein sequence ID" value="KAA6380195.1"/>
    <property type="molecule type" value="Genomic_DNA"/>
</dbReference>
<dbReference type="GO" id="GO:0140662">
    <property type="term" value="F:ATP-dependent protein folding chaperone"/>
    <property type="evidence" value="ECO:0007669"/>
    <property type="project" value="InterPro"/>
</dbReference>
<evidence type="ECO:0000256" key="1">
    <source>
        <dbReference type="ARBA" id="ARBA00004496"/>
    </source>
</evidence>
<proteinExistence type="inferred from homology"/>
<protein>
    <submittedName>
        <fullName evidence="8">Putative T-complex protein 1 subunit zeta</fullName>
    </submittedName>
</protein>
<dbReference type="InterPro" id="IPR027409">
    <property type="entry name" value="GroEL-like_apical_dom_sf"/>
</dbReference>
<evidence type="ECO:0000313" key="8">
    <source>
        <dbReference type="EMBL" id="KAA6380195.1"/>
    </source>
</evidence>
<name>A0A5J4VCM4_9EUKA</name>
<evidence type="ECO:0000256" key="5">
    <source>
        <dbReference type="ARBA" id="ARBA00022840"/>
    </source>
</evidence>
<dbReference type="GO" id="GO:0005524">
    <property type="term" value="F:ATP binding"/>
    <property type="evidence" value="ECO:0007669"/>
    <property type="project" value="UniProtKB-KW"/>
</dbReference>
<organism evidence="8 9">
    <name type="scientific">Streblomastix strix</name>
    <dbReference type="NCBI Taxonomy" id="222440"/>
    <lineage>
        <taxon>Eukaryota</taxon>
        <taxon>Metamonada</taxon>
        <taxon>Preaxostyla</taxon>
        <taxon>Oxymonadida</taxon>
        <taxon>Streblomastigidae</taxon>
        <taxon>Streblomastix</taxon>
    </lineage>
</organism>
<keyword evidence="6 7" id="KW-0143">Chaperone</keyword>
<keyword evidence="3" id="KW-0963">Cytoplasm</keyword>
<dbReference type="InterPro" id="IPR012722">
    <property type="entry name" value="Chap_CCT_zeta"/>
</dbReference>
<dbReference type="PANTHER" id="PTHR11353">
    <property type="entry name" value="CHAPERONIN"/>
    <property type="match status" value="1"/>
</dbReference>
<comment type="similarity">
    <text evidence="2 7">Belongs to the TCP-1 chaperonin family.</text>
</comment>
<comment type="caution">
    <text evidence="8">The sequence shown here is derived from an EMBL/GenBank/DDBJ whole genome shotgun (WGS) entry which is preliminary data.</text>
</comment>
<evidence type="ECO:0000256" key="4">
    <source>
        <dbReference type="ARBA" id="ARBA00022741"/>
    </source>
</evidence>
<dbReference type="GO" id="GO:0051082">
    <property type="term" value="F:unfolded protein binding"/>
    <property type="evidence" value="ECO:0007669"/>
    <property type="project" value="InterPro"/>
</dbReference>
<evidence type="ECO:0000256" key="2">
    <source>
        <dbReference type="ARBA" id="ARBA00008020"/>
    </source>
</evidence>
<dbReference type="Pfam" id="PF00118">
    <property type="entry name" value="Cpn60_TCP1"/>
    <property type="match status" value="1"/>
</dbReference>
<evidence type="ECO:0000313" key="9">
    <source>
        <dbReference type="Proteomes" id="UP000324800"/>
    </source>
</evidence>
<dbReference type="Gene3D" id="1.10.560.10">
    <property type="entry name" value="GroEL-like equatorial domain"/>
    <property type="match status" value="2"/>
</dbReference>
<sequence>MAISVNKALLWNISQAKGLQEVLRSNIGPTGTMKMLVSGGGDIRITKDGARLLSEMQIQLPTAQLIARSATAIDDEYGDGTSSVCILTAEILKLCEAALMDGSHPRVLVEGIKKGCSVALGVLDRVRTPLDNNMDLVRGVIRSSLLTKLPQVLAEQLTDICTESVSIVKKQGEQIDLHMIEIMHMQHKLATETVLIRGLVLDHGGRHPDMPHELFNCYILTCNVSLEYEKTEVNSSFAFATPEQREALVRSERKLTDERVLKIVELKRKLCTKENGKTLVVINQKGIDPISLDLLAKDGILGLRRAKKRNMERLVLACGGNAVNTVDELKESDLGHAEHVYEQVLGEDKFTFVEVGEKEAKSCTILVKGSTTHLIGQIKDALRDGLRAAKNAYDDNAVIAGGGAFELAAHNYLIDTINKRVGQNESIKGIKDIVESKADEASAKVEKALGGKLSAGMKVFADSLLVIPKLIAVNSGFDALTTIAKLNAAARSNVDEEQIKNKNKKDEGITNPFLVGIDVDTGEPVATGGAGKRILDNVCVKRQILLSASVIASQLLLVDDVLSAGKAVKQNTAGLE</sequence>
<dbReference type="PRINTS" id="PR00304">
    <property type="entry name" value="TCOMPLEXTCP1"/>
</dbReference>
<reference evidence="8 9" key="1">
    <citation type="submission" date="2019-03" db="EMBL/GenBank/DDBJ databases">
        <title>Single cell metagenomics reveals metabolic interactions within the superorganism composed of flagellate Streblomastix strix and complex community of Bacteroidetes bacteria on its surface.</title>
        <authorList>
            <person name="Treitli S.C."/>
            <person name="Kolisko M."/>
            <person name="Husnik F."/>
            <person name="Keeling P."/>
            <person name="Hampl V."/>
        </authorList>
    </citation>
    <scope>NUCLEOTIDE SEQUENCE [LARGE SCALE GENOMIC DNA]</scope>
    <source>
        <strain evidence="8">ST1C</strain>
    </source>
</reference>
<dbReference type="Gene3D" id="3.30.260.10">
    <property type="entry name" value="TCP-1-like chaperonin intermediate domain"/>
    <property type="match status" value="1"/>
</dbReference>
<dbReference type="SUPFAM" id="SSF54849">
    <property type="entry name" value="GroEL-intermediate domain like"/>
    <property type="match status" value="1"/>
</dbReference>
<dbReference type="NCBIfam" id="TIGR02347">
    <property type="entry name" value="chap_CCT_zeta"/>
    <property type="match status" value="1"/>
</dbReference>
<evidence type="ECO:0000256" key="7">
    <source>
        <dbReference type="RuleBase" id="RU004187"/>
    </source>
</evidence>
<dbReference type="InterPro" id="IPR027410">
    <property type="entry name" value="TCP-1-like_intermed_sf"/>
</dbReference>
<evidence type="ECO:0000256" key="3">
    <source>
        <dbReference type="ARBA" id="ARBA00022490"/>
    </source>
</evidence>
<keyword evidence="5 7" id="KW-0067">ATP-binding</keyword>
<dbReference type="InterPro" id="IPR002423">
    <property type="entry name" value="Cpn60/GroEL/TCP-1"/>
</dbReference>
<dbReference type="SUPFAM" id="SSF48592">
    <property type="entry name" value="GroEL equatorial domain-like"/>
    <property type="match status" value="1"/>
</dbReference>
<dbReference type="GO" id="GO:0016887">
    <property type="term" value="F:ATP hydrolysis activity"/>
    <property type="evidence" value="ECO:0007669"/>
    <property type="project" value="InterPro"/>
</dbReference>